<dbReference type="SUPFAM" id="SSF47413">
    <property type="entry name" value="lambda repressor-like DNA-binding domains"/>
    <property type="match status" value="1"/>
</dbReference>
<evidence type="ECO:0000313" key="5">
    <source>
        <dbReference type="Proteomes" id="UP000306416"/>
    </source>
</evidence>
<evidence type="ECO:0000256" key="1">
    <source>
        <dbReference type="ARBA" id="ARBA00023125"/>
    </source>
</evidence>
<dbReference type="InterPro" id="IPR001387">
    <property type="entry name" value="Cro/C1-type_HTH"/>
</dbReference>
<dbReference type="PANTHER" id="PTHR46558:SF4">
    <property type="entry name" value="DNA-BIDING PHAGE PROTEIN"/>
    <property type="match status" value="1"/>
</dbReference>
<dbReference type="GO" id="GO:0003677">
    <property type="term" value="F:DNA binding"/>
    <property type="evidence" value="ECO:0007669"/>
    <property type="project" value="UniProtKB-KW"/>
</dbReference>
<dbReference type="InterPro" id="IPR018247">
    <property type="entry name" value="EF_Hand_1_Ca_BS"/>
</dbReference>
<dbReference type="Proteomes" id="UP000306416">
    <property type="component" value="Unassembled WGS sequence"/>
</dbReference>
<feature type="domain" description="HTH cro/C1-type" evidence="3">
    <location>
        <begin position="24"/>
        <end position="78"/>
    </location>
</feature>
<dbReference type="CDD" id="cd00093">
    <property type="entry name" value="HTH_XRE"/>
    <property type="match status" value="1"/>
</dbReference>
<dbReference type="PROSITE" id="PS00018">
    <property type="entry name" value="EF_HAND_1"/>
    <property type="match status" value="1"/>
</dbReference>
<dbReference type="Pfam" id="PF01381">
    <property type="entry name" value="HTH_3"/>
    <property type="match status" value="1"/>
</dbReference>
<evidence type="ECO:0000259" key="3">
    <source>
        <dbReference type="PROSITE" id="PS50943"/>
    </source>
</evidence>
<feature type="transmembrane region" description="Helical" evidence="2">
    <location>
        <begin position="102"/>
        <end position="122"/>
    </location>
</feature>
<dbReference type="InterPro" id="IPR010982">
    <property type="entry name" value="Lambda_DNA-bd_dom_sf"/>
</dbReference>
<keyword evidence="5" id="KW-1185">Reference proteome</keyword>
<sequence length="304" mass="33085">MVDSTDKTEKGASASIAIDGTRARNVREAKKLTQLYVANVVGVTTDTISRWENNRYPSIKRDNAQKLADALEVTLEEILRAEDPEEPDTQPVTAQVPSRKRVLLPLSVLALLLLGTLLYFILRQPAPAPRAIRWAPRFAAPGEVIPVQVKVARQPASPFGFILRERLPAGARLVSALPITSSTESEGKWLVPTGGTPATVSYSLKVPSNFPAGKDAAFKGELVVHGGEASNRTESVGGSTSVHIGAYHWADSNGDGRIDDDEIMPAYYICEEMKGLGLDWKTIEAIWSGKGYRWDTKSGYTVLK</sequence>
<dbReference type="PANTHER" id="PTHR46558">
    <property type="entry name" value="TRACRIPTIONAL REGULATORY PROTEIN-RELATED-RELATED"/>
    <property type="match status" value="1"/>
</dbReference>
<dbReference type="RefSeq" id="WP_135868974.1">
    <property type="nucleotide sequence ID" value="NZ_SRSC01000001.1"/>
</dbReference>
<gene>
    <name evidence="4" type="ORF">E4633_04070</name>
</gene>
<evidence type="ECO:0000313" key="4">
    <source>
        <dbReference type="EMBL" id="TGU74647.1"/>
    </source>
</evidence>
<dbReference type="AlphaFoldDB" id="A0A4S1CLK4"/>
<keyword evidence="2" id="KW-0472">Membrane</keyword>
<comment type="caution">
    <text evidence="4">The sequence shown here is derived from an EMBL/GenBank/DDBJ whole genome shotgun (WGS) entry which is preliminary data.</text>
</comment>
<protein>
    <submittedName>
        <fullName evidence="4">XRE family transcriptional regulator</fullName>
    </submittedName>
</protein>
<dbReference type="SMART" id="SM00530">
    <property type="entry name" value="HTH_XRE"/>
    <property type="match status" value="1"/>
</dbReference>
<keyword evidence="2" id="KW-1133">Transmembrane helix</keyword>
<name>A0A4S1CLK4_9BACT</name>
<proteinExistence type="predicted"/>
<reference evidence="4 5" key="1">
    <citation type="submission" date="2019-04" db="EMBL/GenBank/DDBJ databases">
        <title>Geobacter oryzae sp. nov., ferric-reducing bacteria isolated from paddy soil.</title>
        <authorList>
            <person name="Xu Z."/>
            <person name="Masuda Y."/>
            <person name="Itoh H."/>
            <person name="Senoo K."/>
        </authorList>
    </citation>
    <scope>NUCLEOTIDE SEQUENCE [LARGE SCALE GENOMIC DNA]</scope>
    <source>
        <strain evidence="4 5">Red111</strain>
    </source>
</reference>
<evidence type="ECO:0000256" key="2">
    <source>
        <dbReference type="SAM" id="Phobius"/>
    </source>
</evidence>
<accession>A0A4S1CLK4</accession>
<dbReference type="PROSITE" id="PS50943">
    <property type="entry name" value="HTH_CROC1"/>
    <property type="match status" value="1"/>
</dbReference>
<keyword evidence="2" id="KW-0812">Transmembrane</keyword>
<keyword evidence="1" id="KW-0238">DNA-binding</keyword>
<dbReference type="Gene3D" id="1.10.260.40">
    <property type="entry name" value="lambda repressor-like DNA-binding domains"/>
    <property type="match status" value="1"/>
</dbReference>
<organism evidence="4 5">
    <name type="scientific">Geomonas terrae</name>
    <dbReference type="NCBI Taxonomy" id="2562681"/>
    <lineage>
        <taxon>Bacteria</taxon>
        <taxon>Pseudomonadati</taxon>
        <taxon>Thermodesulfobacteriota</taxon>
        <taxon>Desulfuromonadia</taxon>
        <taxon>Geobacterales</taxon>
        <taxon>Geobacteraceae</taxon>
        <taxon>Geomonas</taxon>
    </lineage>
</organism>
<dbReference type="EMBL" id="SRSC01000001">
    <property type="protein sequence ID" value="TGU74647.1"/>
    <property type="molecule type" value="Genomic_DNA"/>
</dbReference>